<feature type="compositionally biased region" description="Low complexity" evidence="1">
    <location>
        <begin position="100"/>
        <end position="109"/>
    </location>
</feature>
<dbReference type="RefSeq" id="WP_155615129.1">
    <property type="nucleotide sequence ID" value="NZ_WNZX01000014.1"/>
</dbReference>
<accession>A0A7X3CUM6</accession>
<feature type="region of interest" description="Disordered" evidence="1">
    <location>
        <begin position="100"/>
        <end position="125"/>
    </location>
</feature>
<reference evidence="2 3" key="1">
    <citation type="submission" date="2019-11" db="EMBL/GenBank/DDBJ databases">
        <title>Draft genome sequences of five Paenibacillus species of dairy origin.</title>
        <authorList>
            <person name="Olajide A.M."/>
            <person name="Chen S."/>
            <person name="Lapointe G."/>
        </authorList>
    </citation>
    <scope>NUCLEOTIDE SEQUENCE [LARGE SCALE GENOMIC DNA]</scope>
    <source>
        <strain evidence="2 3">2CS3</strain>
    </source>
</reference>
<evidence type="ECO:0000313" key="2">
    <source>
        <dbReference type="EMBL" id="MUG72297.1"/>
    </source>
</evidence>
<feature type="compositionally biased region" description="Polar residues" evidence="1">
    <location>
        <begin position="110"/>
        <end position="120"/>
    </location>
</feature>
<dbReference type="EMBL" id="WNZX01000014">
    <property type="protein sequence ID" value="MUG72297.1"/>
    <property type="molecule type" value="Genomic_DNA"/>
</dbReference>
<comment type="caution">
    <text evidence="2">The sequence shown here is derived from an EMBL/GenBank/DDBJ whole genome shotgun (WGS) entry which is preliminary data.</text>
</comment>
<sequence>MGEETESPQQPEQPELKAVAIRDLPASMYAGDTVSLAVYADYRNGPSLDVTAFAAVTSSHPDTIAVRPGSIVALAAGTSVITAVYGNAKYEAAIQVLPNRNNTNTDTDTSVGSTPSSVNTDPKKYEPSAEELKSAQGSFKLKGEQQQLVLPANVDDWLVSKSLEVQASGIQITLPASVLKNAVSQSNGNVQQNAQTRIRGLQAYTILAITGT</sequence>
<dbReference type="AlphaFoldDB" id="A0A7X3CUM6"/>
<dbReference type="Gene3D" id="2.60.40.1080">
    <property type="match status" value="1"/>
</dbReference>
<evidence type="ECO:0008006" key="4">
    <source>
        <dbReference type="Google" id="ProtNLM"/>
    </source>
</evidence>
<dbReference type="Proteomes" id="UP000450917">
    <property type="component" value="Unassembled WGS sequence"/>
</dbReference>
<evidence type="ECO:0000313" key="3">
    <source>
        <dbReference type="Proteomes" id="UP000450917"/>
    </source>
</evidence>
<organism evidence="2 3">
    <name type="scientific">Paenibacillus validus</name>
    <dbReference type="NCBI Taxonomy" id="44253"/>
    <lineage>
        <taxon>Bacteria</taxon>
        <taxon>Bacillati</taxon>
        <taxon>Bacillota</taxon>
        <taxon>Bacilli</taxon>
        <taxon>Bacillales</taxon>
        <taxon>Paenibacillaceae</taxon>
        <taxon>Paenibacillus</taxon>
    </lineage>
</organism>
<proteinExistence type="predicted"/>
<name>A0A7X3CUM6_9BACL</name>
<gene>
    <name evidence="2" type="ORF">GNP93_16625</name>
</gene>
<keyword evidence="3" id="KW-1185">Reference proteome</keyword>
<protein>
    <recommendedName>
        <fullName evidence="4">BIG2 domain-containing protein</fullName>
    </recommendedName>
</protein>
<evidence type="ECO:0000256" key="1">
    <source>
        <dbReference type="SAM" id="MobiDB-lite"/>
    </source>
</evidence>